<dbReference type="AlphaFoldDB" id="A0A8B9TDD9"/>
<reference evidence="6" key="2">
    <citation type="submission" date="2025-08" db="UniProtKB">
        <authorList>
            <consortium name="Ensembl"/>
        </authorList>
    </citation>
    <scope>IDENTIFICATION</scope>
</reference>
<dbReference type="GO" id="GO:0000407">
    <property type="term" value="C:phagophore assembly site"/>
    <property type="evidence" value="ECO:0007669"/>
    <property type="project" value="UniProtKB-SubCell"/>
</dbReference>
<feature type="compositionally biased region" description="Gly residues" evidence="5">
    <location>
        <begin position="98"/>
        <end position="132"/>
    </location>
</feature>
<feature type="compositionally biased region" description="Basic and acidic residues" evidence="5">
    <location>
        <begin position="272"/>
        <end position="291"/>
    </location>
</feature>
<name>A0A8B9TDD9_ANAPL</name>
<feature type="region of interest" description="Disordered" evidence="5">
    <location>
        <begin position="1"/>
        <end position="333"/>
    </location>
</feature>
<dbReference type="PANTHER" id="PTHR13292">
    <property type="entry name" value="AUTOPHAGY-RELATED PROTEIN 101"/>
    <property type="match status" value="1"/>
</dbReference>
<evidence type="ECO:0000256" key="4">
    <source>
        <dbReference type="ARBA" id="ARBA00023006"/>
    </source>
</evidence>
<keyword evidence="4" id="KW-0072">Autophagy</keyword>
<feature type="compositionally biased region" description="Gly residues" evidence="5">
    <location>
        <begin position="169"/>
        <end position="193"/>
    </location>
</feature>
<protein>
    <recommendedName>
        <fullName evidence="3">Autophagy-related protein 101</fullName>
    </recommendedName>
</protein>
<dbReference type="Pfam" id="PF07855">
    <property type="entry name" value="ATG101"/>
    <property type="match status" value="1"/>
</dbReference>
<accession>A0A8B9TDD9</accession>
<dbReference type="InterPro" id="IPR012445">
    <property type="entry name" value="ATG101"/>
</dbReference>
<dbReference type="PANTHER" id="PTHR13292:SF0">
    <property type="entry name" value="AUTOPHAGY-RELATED PROTEIN 101"/>
    <property type="match status" value="1"/>
</dbReference>
<sequence>VRAGNRSRGPRSGVGTGNRARNRERGQGREREPGSGPGTGDQGPGTVIGNRSRDRDRGLGSGPGSGTRVGDREPEQGPGPGIRNRSRGSGPGHRCQGWGPGTGPGNGEPGSGTGAGTGTGTGDRGRGPGTGIGNRELGREREPGPGPGSGTGVRNRGQGPGVRNHSWGPGTGAGTGSRVGDWGQGSGTRGWVGNGNRDQDQDRGQEPATGNRGRGGGSGIRNRELSWEWEPGPGRGPGTGVRNWGQGTGVGVRNRSQKPEQGPGPGWGIGVGEREPGPEPGTELRNREPGVRNKALRASPGPSRWVQGGYRRGSETPPPHNGPVPGSSGRPPAMNCRAEVLEVSVEGRQVEEAALAVLHTVLLHRSTGKFHYKKEGTYSIGTVGTQDVDCDFIDFAYVRVSSEELDRALRKAVGEFKDALRSSGSDGMGQISLEFYQKKKSRWPFSDECIPWELWTIKVNVVNLANEQERQICREKVGEKLCEKIINIVEVMNRHEYLPKMPTQSEVDNVFDTSLKDVQPYLYKISYQITDSLGTSVTTTMRRLIKDTLAL</sequence>
<organism evidence="6 7">
    <name type="scientific">Anas platyrhynchos</name>
    <name type="common">Mallard</name>
    <name type="synonym">Anas boschas</name>
    <dbReference type="NCBI Taxonomy" id="8839"/>
    <lineage>
        <taxon>Eukaryota</taxon>
        <taxon>Metazoa</taxon>
        <taxon>Chordata</taxon>
        <taxon>Craniata</taxon>
        <taxon>Vertebrata</taxon>
        <taxon>Euteleostomi</taxon>
        <taxon>Archelosauria</taxon>
        <taxon>Archosauria</taxon>
        <taxon>Dinosauria</taxon>
        <taxon>Saurischia</taxon>
        <taxon>Theropoda</taxon>
        <taxon>Coelurosauria</taxon>
        <taxon>Aves</taxon>
        <taxon>Neognathae</taxon>
        <taxon>Galloanserae</taxon>
        <taxon>Anseriformes</taxon>
        <taxon>Anatidae</taxon>
        <taxon>Anatinae</taxon>
        <taxon>Anas</taxon>
    </lineage>
</organism>
<dbReference type="GO" id="GO:0000045">
    <property type="term" value="P:autophagosome assembly"/>
    <property type="evidence" value="ECO:0007669"/>
    <property type="project" value="TreeGrafter"/>
</dbReference>
<reference evidence="6" key="3">
    <citation type="submission" date="2025-09" db="UniProtKB">
        <authorList>
            <consortium name="Ensembl"/>
        </authorList>
    </citation>
    <scope>IDENTIFICATION</scope>
</reference>
<reference evidence="6" key="1">
    <citation type="submission" date="2019-08" db="EMBL/GenBank/DDBJ databases">
        <title>Three high-quality genomes provides insights into domestication of ducks.</title>
        <authorList>
            <person name="Hou Z.C."/>
            <person name="Zhu F."/>
            <person name="Yin Z.T."/>
            <person name="Zhang F."/>
        </authorList>
    </citation>
    <scope>NUCLEOTIDE SEQUENCE [LARGE SCALE GENOMIC DNA]</scope>
</reference>
<dbReference type="Proteomes" id="UP000694400">
    <property type="component" value="Chromosome 31"/>
</dbReference>
<evidence type="ECO:0000313" key="6">
    <source>
        <dbReference type="Ensembl" id="ENSAPLP00020019740.1"/>
    </source>
</evidence>
<comment type="similarity">
    <text evidence="2">Belongs to the ATG101 family.</text>
</comment>
<feature type="compositionally biased region" description="Basic and acidic residues" evidence="5">
    <location>
        <begin position="21"/>
        <end position="33"/>
    </location>
</feature>
<evidence type="ECO:0000256" key="1">
    <source>
        <dbReference type="ARBA" id="ARBA00004329"/>
    </source>
</evidence>
<evidence type="ECO:0000313" key="7">
    <source>
        <dbReference type="Proteomes" id="UP000694400"/>
    </source>
</evidence>
<dbReference type="GO" id="GO:1990316">
    <property type="term" value="C:Atg1/ULK1 kinase complex"/>
    <property type="evidence" value="ECO:0007669"/>
    <property type="project" value="TreeGrafter"/>
</dbReference>
<dbReference type="GO" id="GO:0019901">
    <property type="term" value="F:protein kinase binding"/>
    <property type="evidence" value="ECO:0007669"/>
    <property type="project" value="TreeGrafter"/>
</dbReference>
<evidence type="ECO:0000256" key="3">
    <source>
        <dbReference type="ARBA" id="ARBA00018874"/>
    </source>
</evidence>
<proteinExistence type="inferred from homology"/>
<evidence type="ECO:0000256" key="5">
    <source>
        <dbReference type="SAM" id="MobiDB-lite"/>
    </source>
</evidence>
<comment type="subcellular location">
    <subcellularLocation>
        <location evidence="1">Preautophagosomal structure</location>
    </subcellularLocation>
</comment>
<evidence type="ECO:0000256" key="2">
    <source>
        <dbReference type="ARBA" id="ARBA00007130"/>
    </source>
</evidence>
<dbReference type="Ensembl" id="ENSAPLT00020021332.1">
    <property type="protein sequence ID" value="ENSAPLP00020019740.1"/>
    <property type="gene ID" value="ENSAPLG00020013966.1"/>
</dbReference>